<keyword evidence="2" id="KW-1185">Reference proteome</keyword>
<dbReference type="EMBL" id="JAWZYT010004664">
    <property type="protein sequence ID" value="KAK4292991.1"/>
    <property type="molecule type" value="Genomic_DNA"/>
</dbReference>
<sequence>MIVTTSKSYSFVAEEVISPIPILISTPFNLIHAHPHSSSSLRHSTSPILILTPSSLTHPPPRLPIIQLHPSLSSHPPVSPILLLGSLSSNLV</sequence>
<reference evidence="1" key="1">
    <citation type="submission" date="2023-11" db="EMBL/GenBank/DDBJ databases">
        <title>Genome assemblies of two species of porcelain crab, Petrolisthes cinctipes and Petrolisthes manimaculis (Anomura: Porcellanidae).</title>
        <authorList>
            <person name="Angst P."/>
        </authorList>
    </citation>
    <scope>NUCLEOTIDE SEQUENCE</scope>
    <source>
        <strain evidence="1">PB745_02</strain>
        <tissue evidence="1">Gill</tissue>
    </source>
</reference>
<evidence type="ECO:0000313" key="1">
    <source>
        <dbReference type="EMBL" id="KAK4292991.1"/>
    </source>
</evidence>
<comment type="caution">
    <text evidence="1">The sequence shown here is derived from an EMBL/GenBank/DDBJ whole genome shotgun (WGS) entry which is preliminary data.</text>
</comment>
<evidence type="ECO:0000313" key="2">
    <source>
        <dbReference type="Proteomes" id="UP001292094"/>
    </source>
</evidence>
<accession>A0AAE1NP33</accession>
<dbReference type="Proteomes" id="UP001292094">
    <property type="component" value="Unassembled WGS sequence"/>
</dbReference>
<name>A0AAE1NP33_9EUCA</name>
<dbReference type="AlphaFoldDB" id="A0AAE1NP33"/>
<organism evidence="1 2">
    <name type="scientific">Petrolisthes manimaculis</name>
    <dbReference type="NCBI Taxonomy" id="1843537"/>
    <lineage>
        <taxon>Eukaryota</taxon>
        <taxon>Metazoa</taxon>
        <taxon>Ecdysozoa</taxon>
        <taxon>Arthropoda</taxon>
        <taxon>Crustacea</taxon>
        <taxon>Multicrustacea</taxon>
        <taxon>Malacostraca</taxon>
        <taxon>Eumalacostraca</taxon>
        <taxon>Eucarida</taxon>
        <taxon>Decapoda</taxon>
        <taxon>Pleocyemata</taxon>
        <taxon>Anomura</taxon>
        <taxon>Galatheoidea</taxon>
        <taxon>Porcellanidae</taxon>
        <taxon>Petrolisthes</taxon>
    </lineage>
</organism>
<gene>
    <name evidence="1" type="ORF">Pmani_034269</name>
</gene>
<protein>
    <submittedName>
        <fullName evidence="1">Uncharacterized protein</fullName>
    </submittedName>
</protein>
<proteinExistence type="predicted"/>